<protein>
    <recommendedName>
        <fullName evidence="2">CTHRC1 C-terminal domain-containing protein</fullName>
    </recommendedName>
</protein>
<dbReference type="RefSeq" id="XP_038058635.1">
    <property type="nucleotide sequence ID" value="XM_038202707.1"/>
</dbReference>
<evidence type="ECO:0000313" key="3">
    <source>
        <dbReference type="EnsemblMetazoa" id="XP_038058635.1"/>
    </source>
</evidence>
<feature type="signal peptide" evidence="1">
    <location>
        <begin position="1"/>
        <end position="31"/>
    </location>
</feature>
<feature type="chain" id="PRO_5036977219" description="CTHRC1 C-terminal domain-containing protein" evidence="1">
    <location>
        <begin position="32"/>
        <end position="212"/>
    </location>
</feature>
<evidence type="ECO:0000313" key="4">
    <source>
        <dbReference type="Proteomes" id="UP000887568"/>
    </source>
</evidence>
<keyword evidence="1" id="KW-0732">Signal</keyword>
<name>A0A914A4K7_PATMI</name>
<accession>A0A914A4K7</accession>
<dbReference type="Pfam" id="PF25815">
    <property type="entry name" value="CTHRC1_C"/>
    <property type="match status" value="1"/>
</dbReference>
<dbReference type="GeneID" id="119729926"/>
<feature type="domain" description="CTHRC1 C-terminal" evidence="2">
    <location>
        <begin position="73"/>
        <end position="203"/>
    </location>
</feature>
<dbReference type="EnsemblMetazoa" id="XM_038202707.1">
    <property type="protein sequence ID" value="XP_038058635.1"/>
    <property type="gene ID" value="LOC119729926"/>
</dbReference>
<keyword evidence="4" id="KW-1185">Reference proteome</keyword>
<organism evidence="3 4">
    <name type="scientific">Patiria miniata</name>
    <name type="common">Bat star</name>
    <name type="synonym">Asterina miniata</name>
    <dbReference type="NCBI Taxonomy" id="46514"/>
    <lineage>
        <taxon>Eukaryota</taxon>
        <taxon>Metazoa</taxon>
        <taxon>Echinodermata</taxon>
        <taxon>Eleutherozoa</taxon>
        <taxon>Asterozoa</taxon>
        <taxon>Asteroidea</taxon>
        <taxon>Valvatacea</taxon>
        <taxon>Valvatida</taxon>
        <taxon>Asterinidae</taxon>
        <taxon>Patiria</taxon>
    </lineage>
</organism>
<evidence type="ECO:0000259" key="2">
    <source>
        <dbReference type="Pfam" id="PF25815"/>
    </source>
</evidence>
<dbReference type="Proteomes" id="UP000887568">
    <property type="component" value="Unplaced"/>
</dbReference>
<evidence type="ECO:0000256" key="1">
    <source>
        <dbReference type="SAM" id="SignalP"/>
    </source>
</evidence>
<proteinExistence type="predicted"/>
<sequence length="212" mass="23269">MHNTGEMETSTSLILFFLLCGVFFGPWVAHAEVVDTYRRRIVLEECSAGTDGPPGPSGPQGVKGDLGGPGIAAPNWRQCSWYQIDDGQDNGEVRTCSFTKENSDTYLYVAISANLRVAYNNPACCRWYITFNGAECSDPAKIDAVCYAAGYSNYNLHRPRVFFGYCKSLSAGSYSVGLRVGNCAGYGYYDCYTGWNSALHLMVEEVTPSPYD</sequence>
<reference evidence="3" key="1">
    <citation type="submission" date="2022-11" db="UniProtKB">
        <authorList>
            <consortium name="EnsemblMetazoa"/>
        </authorList>
    </citation>
    <scope>IDENTIFICATION</scope>
</reference>
<dbReference type="OMA" id="CCRWYIT"/>
<dbReference type="AlphaFoldDB" id="A0A914A4K7"/>
<dbReference type="InterPro" id="IPR057873">
    <property type="entry name" value="CTHRC1_C"/>
</dbReference>
<dbReference type="OrthoDB" id="10045715at2759"/>